<dbReference type="AlphaFoldDB" id="A0A8H6BI98"/>
<reference evidence="2 3" key="1">
    <citation type="journal article" date="2020" name="Appl. Microbiol. Biotechnol.">
        <title>Targeted gene deletion in Brettanomyces bruxellensis with an expression-free CRISPR-Cas9 system.</title>
        <authorList>
            <person name="Varela C."/>
            <person name="Bartel C."/>
            <person name="Onetto C."/>
            <person name="Borneman A."/>
        </authorList>
    </citation>
    <scope>NUCLEOTIDE SEQUENCE [LARGE SCALE GENOMIC DNA]</scope>
    <source>
        <strain evidence="2 3">AWRI1613</strain>
    </source>
</reference>
<feature type="compositionally biased region" description="Basic and acidic residues" evidence="1">
    <location>
        <begin position="220"/>
        <end position="236"/>
    </location>
</feature>
<evidence type="ECO:0000313" key="3">
    <source>
        <dbReference type="Proteomes" id="UP000568158"/>
    </source>
</evidence>
<name>A0A8H6BI98_DEKBR</name>
<dbReference type="Proteomes" id="UP000568158">
    <property type="component" value="Unassembled WGS sequence"/>
</dbReference>
<evidence type="ECO:0000256" key="1">
    <source>
        <dbReference type="SAM" id="MobiDB-lite"/>
    </source>
</evidence>
<gene>
    <name evidence="2" type="ORF">HII12_002438</name>
</gene>
<protein>
    <submittedName>
        <fullName evidence="2">Uncharacterized protein</fullName>
    </submittedName>
</protein>
<sequence>MNLKSEALLNYFNSLSISDLEGNADATSTGNFLTIEVLEEELSDVESIKSNKAILRFNPKRFHKLESKSLVFHPFVIARRKSMGSEGLVPLSPKDLRDNSSVTIVTPAIIYASLNEEPDVLDKFEQVLPAPEHELPDEPAEQQQKNASIELLYDNFLYSPNTNADMDTSREWECNYCNDKVLSESESRIAELSSTESEPEMEQKPDMKLKIEAEAEQELEQEREQEVEQEKEQEPE</sequence>
<evidence type="ECO:0000313" key="2">
    <source>
        <dbReference type="EMBL" id="KAF6012285.1"/>
    </source>
</evidence>
<comment type="caution">
    <text evidence="2">The sequence shown here is derived from an EMBL/GenBank/DDBJ whole genome shotgun (WGS) entry which is preliminary data.</text>
</comment>
<accession>A0A8H6BI98</accession>
<dbReference type="EMBL" id="JABCYN010000024">
    <property type="protein sequence ID" value="KAF6012285.1"/>
    <property type="molecule type" value="Genomic_DNA"/>
</dbReference>
<feature type="region of interest" description="Disordered" evidence="1">
    <location>
        <begin position="185"/>
        <end position="236"/>
    </location>
</feature>
<proteinExistence type="predicted"/>
<feature type="compositionally biased region" description="Basic and acidic residues" evidence="1">
    <location>
        <begin position="201"/>
        <end position="213"/>
    </location>
</feature>
<organism evidence="2 3">
    <name type="scientific">Dekkera bruxellensis</name>
    <name type="common">Brettanomyces custersii</name>
    <dbReference type="NCBI Taxonomy" id="5007"/>
    <lineage>
        <taxon>Eukaryota</taxon>
        <taxon>Fungi</taxon>
        <taxon>Dikarya</taxon>
        <taxon>Ascomycota</taxon>
        <taxon>Saccharomycotina</taxon>
        <taxon>Pichiomycetes</taxon>
        <taxon>Pichiales</taxon>
        <taxon>Pichiaceae</taxon>
        <taxon>Brettanomyces</taxon>
    </lineage>
</organism>